<dbReference type="InterPro" id="IPR017441">
    <property type="entry name" value="Protein_kinase_ATP_BS"/>
</dbReference>
<evidence type="ECO:0000313" key="12">
    <source>
        <dbReference type="Proteomes" id="UP001327225"/>
    </source>
</evidence>
<evidence type="ECO:0000256" key="2">
    <source>
        <dbReference type="ARBA" id="ARBA00022527"/>
    </source>
</evidence>
<dbReference type="PROSITE" id="PS00107">
    <property type="entry name" value="PROTEIN_KINASE_ATP"/>
    <property type="match status" value="1"/>
</dbReference>
<keyword evidence="3 11" id="KW-0808">Transferase</keyword>
<keyword evidence="9" id="KW-0812">Transmembrane</keyword>
<keyword evidence="12" id="KW-1185">Reference proteome</keyword>
<evidence type="ECO:0000256" key="7">
    <source>
        <dbReference type="PROSITE-ProRule" id="PRU10141"/>
    </source>
</evidence>
<keyword evidence="2" id="KW-0723">Serine/threonine-protein kinase</keyword>
<dbReference type="SMART" id="SM00220">
    <property type="entry name" value="S_TKc"/>
    <property type="match status" value="1"/>
</dbReference>
<dbReference type="GO" id="GO:0004674">
    <property type="term" value="F:protein serine/threonine kinase activity"/>
    <property type="evidence" value="ECO:0007669"/>
    <property type="project" value="UniProtKB-EC"/>
</dbReference>
<evidence type="ECO:0000256" key="6">
    <source>
        <dbReference type="ARBA" id="ARBA00022840"/>
    </source>
</evidence>
<reference evidence="12" key="1">
    <citation type="submission" date="2023-12" db="EMBL/GenBank/DDBJ databases">
        <title>Novel species in genus Nocardioides.</title>
        <authorList>
            <person name="Zhou H."/>
        </authorList>
    </citation>
    <scope>NUCLEOTIDE SEQUENCE [LARGE SCALE GENOMIC DNA]</scope>
    <source>
        <strain evidence="12">HM61</strain>
    </source>
</reference>
<feature type="binding site" evidence="7">
    <location>
        <position position="43"/>
    </location>
    <ligand>
        <name>ATP</name>
        <dbReference type="ChEBI" id="CHEBI:30616"/>
    </ligand>
</feature>
<feature type="domain" description="Protein kinase" evidence="10">
    <location>
        <begin position="14"/>
        <end position="269"/>
    </location>
</feature>
<dbReference type="Pfam" id="PF00069">
    <property type="entry name" value="Pkinase"/>
    <property type="match status" value="1"/>
</dbReference>
<feature type="compositionally biased region" description="Basic and acidic residues" evidence="8">
    <location>
        <begin position="273"/>
        <end position="310"/>
    </location>
</feature>
<keyword evidence="4 7" id="KW-0547">Nucleotide-binding</keyword>
<dbReference type="EMBL" id="CP141059">
    <property type="protein sequence ID" value="WQQ27754.1"/>
    <property type="molecule type" value="Genomic_DNA"/>
</dbReference>
<proteinExistence type="predicted"/>
<dbReference type="InterPro" id="IPR008271">
    <property type="entry name" value="Ser/Thr_kinase_AS"/>
</dbReference>
<dbReference type="PANTHER" id="PTHR43289:SF6">
    <property type="entry name" value="SERINE_THREONINE-PROTEIN KINASE NEKL-3"/>
    <property type="match status" value="1"/>
</dbReference>
<dbReference type="CDD" id="cd14014">
    <property type="entry name" value="STKc_PknB_like"/>
    <property type="match status" value="1"/>
</dbReference>
<dbReference type="Gene3D" id="1.10.510.10">
    <property type="entry name" value="Transferase(Phosphotransferase) domain 1"/>
    <property type="match status" value="1"/>
</dbReference>
<sequence>MRAFPVPGDVFGNYVIERELGRGAMGIVYLARQPSLERRVALKLLSPVLDEPSFRRRFEREARTLAKLQSPYVVAVHDFGEHDGWLYLTNPYLSDGDLQARIDVRPFDPGTALRLLGQLATGLSAAHQAGIIHRDIKPSNILLAEDPDGLRLLLSDFGIAREMSAGVLTTTAVAVGTLPYMPPERHEGSDASPAGDVYALGCVLWAMLHGRPPFLNDKGILQLKDVFTAPPPAFVGPLAHHVNGILLRCLAKDPEDRFTDALQLRAALAAGREAVENRHRDGADGKAADEREADGGGGRGPDEADRRIEPARTTVIGPPERGSTGTDERPSKRPRRIAMLVGGVAIGALVLGGIGLLVATTGDWPDDARASDFCEVLDKQDGRVWDDSDRTIEGVREGMGAIAEVGTPSDAPDGLRAFLMDLEKAADEASDVEEFDRRAEELEPSDAEDDEWEAWIDDTCS</sequence>
<feature type="region of interest" description="Disordered" evidence="8">
    <location>
        <begin position="429"/>
        <end position="461"/>
    </location>
</feature>
<gene>
    <name evidence="11" type="ORF">SHK19_05850</name>
</gene>
<keyword evidence="5 11" id="KW-0418">Kinase</keyword>
<dbReference type="InterPro" id="IPR011009">
    <property type="entry name" value="Kinase-like_dom_sf"/>
</dbReference>
<accession>A0ABZ0ZV10</accession>
<evidence type="ECO:0000256" key="8">
    <source>
        <dbReference type="SAM" id="MobiDB-lite"/>
    </source>
</evidence>
<keyword evidence="9" id="KW-0472">Membrane</keyword>
<dbReference type="SUPFAM" id="SSF56112">
    <property type="entry name" value="Protein kinase-like (PK-like)"/>
    <property type="match status" value="1"/>
</dbReference>
<dbReference type="Proteomes" id="UP001327225">
    <property type="component" value="Chromosome"/>
</dbReference>
<name>A0ABZ0ZV10_9ACTN</name>
<evidence type="ECO:0000259" key="10">
    <source>
        <dbReference type="PROSITE" id="PS50011"/>
    </source>
</evidence>
<dbReference type="PROSITE" id="PS00108">
    <property type="entry name" value="PROTEIN_KINASE_ST"/>
    <property type="match status" value="1"/>
</dbReference>
<dbReference type="InterPro" id="IPR000719">
    <property type="entry name" value="Prot_kinase_dom"/>
</dbReference>
<feature type="transmembrane region" description="Helical" evidence="9">
    <location>
        <begin position="337"/>
        <end position="359"/>
    </location>
</feature>
<dbReference type="EC" id="2.7.11.1" evidence="1"/>
<feature type="compositionally biased region" description="Acidic residues" evidence="8">
    <location>
        <begin position="442"/>
        <end position="461"/>
    </location>
</feature>
<dbReference type="PROSITE" id="PS50011">
    <property type="entry name" value="PROTEIN_KINASE_DOM"/>
    <property type="match status" value="1"/>
</dbReference>
<keyword evidence="9" id="KW-1133">Transmembrane helix</keyword>
<keyword evidence="6 7" id="KW-0067">ATP-binding</keyword>
<evidence type="ECO:0000256" key="1">
    <source>
        <dbReference type="ARBA" id="ARBA00012513"/>
    </source>
</evidence>
<evidence type="ECO:0000256" key="9">
    <source>
        <dbReference type="SAM" id="Phobius"/>
    </source>
</evidence>
<dbReference type="Gene3D" id="3.30.200.20">
    <property type="entry name" value="Phosphorylase Kinase, domain 1"/>
    <property type="match status" value="1"/>
</dbReference>
<dbReference type="RefSeq" id="WP_322938095.1">
    <property type="nucleotide sequence ID" value="NZ_CP141059.1"/>
</dbReference>
<organism evidence="11 12">
    <name type="scientific">Nocardioides bizhenqiangii</name>
    <dbReference type="NCBI Taxonomy" id="3095076"/>
    <lineage>
        <taxon>Bacteria</taxon>
        <taxon>Bacillati</taxon>
        <taxon>Actinomycetota</taxon>
        <taxon>Actinomycetes</taxon>
        <taxon>Propionibacteriales</taxon>
        <taxon>Nocardioidaceae</taxon>
        <taxon>Nocardioides</taxon>
    </lineage>
</organism>
<evidence type="ECO:0000256" key="3">
    <source>
        <dbReference type="ARBA" id="ARBA00022679"/>
    </source>
</evidence>
<protein>
    <recommendedName>
        <fullName evidence="1">non-specific serine/threonine protein kinase</fullName>
        <ecNumber evidence="1">2.7.11.1</ecNumber>
    </recommendedName>
</protein>
<evidence type="ECO:0000256" key="4">
    <source>
        <dbReference type="ARBA" id="ARBA00022741"/>
    </source>
</evidence>
<dbReference type="PANTHER" id="PTHR43289">
    <property type="entry name" value="MITOGEN-ACTIVATED PROTEIN KINASE KINASE KINASE 20-RELATED"/>
    <property type="match status" value="1"/>
</dbReference>
<evidence type="ECO:0000313" key="11">
    <source>
        <dbReference type="EMBL" id="WQQ27754.1"/>
    </source>
</evidence>
<evidence type="ECO:0000256" key="5">
    <source>
        <dbReference type="ARBA" id="ARBA00022777"/>
    </source>
</evidence>
<feature type="region of interest" description="Disordered" evidence="8">
    <location>
        <begin position="273"/>
        <end position="334"/>
    </location>
</feature>